<keyword evidence="4" id="KW-0862">Zinc</keyword>
<evidence type="ECO:0000256" key="8">
    <source>
        <dbReference type="ARBA" id="ARBA00023163"/>
    </source>
</evidence>
<evidence type="ECO:0000256" key="5">
    <source>
        <dbReference type="ARBA" id="ARBA00023015"/>
    </source>
</evidence>
<dbReference type="InterPro" id="IPR006455">
    <property type="entry name" value="Homeodomain_ZF_HD"/>
</dbReference>
<dbReference type="EMBL" id="JBFOLK010000002">
    <property type="protein sequence ID" value="KAL2531316.1"/>
    <property type="molecule type" value="Genomic_DNA"/>
</dbReference>
<protein>
    <submittedName>
        <fullName evidence="11">Zinc-finger homeodomain protein 1-like</fullName>
    </submittedName>
</protein>
<sequence>MAAASSWLPELRAPWTLSYALPVTATVISTARKLKEVTLSGIHQQQRLLLTHHPQGHFSYRSPSGYLHVSPQQYQPRVAALPLPFTSGGGGTGSRDEFEDYYSNPSSSAAKKRFRTKFTPEQKEKMLNLAERLGWKMQKEDEELIQQFCNEAGVKRHVLKVWMHNNKQTLGKKT</sequence>
<keyword evidence="2" id="KW-0479">Metal-binding</keyword>
<dbReference type="Gene3D" id="1.10.10.60">
    <property type="entry name" value="Homeodomain-like"/>
    <property type="match status" value="1"/>
</dbReference>
<dbReference type="GO" id="GO:0005634">
    <property type="term" value="C:nucleus"/>
    <property type="evidence" value="ECO:0007669"/>
    <property type="project" value="UniProtKB-SubCell"/>
</dbReference>
<dbReference type="SUPFAM" id="SSF46689">
    <property type="entry name" value="Homeodomain-like"/>
    <property type="match status" value="1"/>
</dbReference>
<keyword evidence="3" id="KW-0863">Zinc-finger</keyword>
<keyword evidence="9" id="KW-0539">Nucleus</keyword>
<evidence type="ECO:0000256" key="1">
    <source>
        <dbReference type="ARBA" id="ARBA00004123"/>
    </source>
</evidence>
<dbReference type="GO" id="GO:0003677">
    <property type="term" value="F:DNA binding"/>
    <property type="evidence" value="ECO:0007669"/>
    <property type="project" value="UniProtKB-KW"/>
</dbReference>
<dbReference type="InterPro" id="IPR009057">
    <property type="entry name" value="Homeodomain-like_sf"/>
</dbReference>
<evidence type="ECO:0000256" key="3">
    <source>
        <dbReference type="ARBA" id="ARBA00022771"/>
    </source>
</evidence>
<evidence type="ECO:0000256" key="7">
    <source>
        <dbReference type="ARBA" id="ARBA00023155"/>
    </source>
</evidence>
<reference evidence="12" key="1">
    <citation type="submission" date="2024-07" db="EMBL/GenBank/DDBJ databases">
        <title>Two chromosome-level genome assemblies of Korean endemic species Abeliophyllum distichum and Forsythia ovata (Oleaceae).</title>
        <authorList>
            <person name="Jang H."/>
        </authorList>
    </citation>
    <scope>NUCLEOTIDE SEQUENCE [LARGE SCALE GENOMIC DNA]</scope>
</reference>
<organism evidence="11 12">
    <name type="scientific">Abeliophyllum distichum</name>
    <dbReference type="NCBI Taxonomy" id="126358"/>
    <lineage>
        <taxon>Eukaryota</taxon>
        <taxon>Viridiplantae</taxon>
        <taxon>Streptophyta</taxon>
        <taxon>Embryophyta</taxon>
        <taxon>Tracheophyta</taxon>
        <taxon>Spermatophyta</taxon>
        <taxon>Magnoliopsida</taxon>
        <taxon>eudicotyledons</taxon>
        <taxon>Gunneridae</taxon>
        <taxon>Pentapetalae</taxon>
        <taxon>asterids</taxon>
        <taxon>lamiids</taxon>
        <taxon>Lamiales</taxon>
        <taxon>Oleaceae</taxon>
        <taxon>Forsythieae</taxon>
        <taxon>Abeliophyllum</taxon>
    </lineage>
</organism>
<dbReference type="PANTHER" id="PTHR31948:SF140">
    <property type="entry name" value="ZINC-FINGER HOMEODOMAIN PROTEIN 2"/>
    <property type="match status" value="1"/>
</dbReference>
<evidence type="ECO:0000256" key="9">
    <source>
        <dbReference type="ARBA" id="ARBA00023242"/>
    </source>
</evidence>
<proteinExistence type="predicted"/>
<dbReference type="PANTHER" id="PTHR31948">
    <property type="entry name" value="ZINC-FINGER HOMEODOMAIN PROTEIN 2"/>
    <property type="match status" value="1"/>
</dbReference>
<evidence type="ECO:0000256" key="10">
    <source>
        <dbReference type="SAM" id="MobiDB-lite"/>
    </source>
</evidence>
<accession>A0ABD1V1Y9</accession>
<evidence type="ECO:0000256" key="4">
    <source>
        <dbReference type="ARBA" id="ARBA00022833"/>
    </source>
</evidence>
<dbReference type="GO" id="GO:0008270">
    <property type="term" value="F:zinc ion binding"/>
    <property type="evidence" value="ECO:0007669"/>
    <property type="project" value="UniProtKB-KW"/>
</dbReference>
<dbReference type="AlphaFoldDB" id="A0ABD1V1Y9"/>
<keyword evidence="8" id="KW-0804">Transcription</keyword>
<keyword evidence="12" id="KW-1185">Reference proteome</keyword>
<keyword evidence="6" id="KW-0238">DNA-binding</keyword>
<evidence type="ECO:0000256" key="2">
    <source>
        <dbReference type="ARBA" id="ARBA00022723"/>
    </source>
</evidence>
<comment type="caution">
    <text evidence="11">The sequence shown here is derived from an EMBL/GenBank/DDBJ whole genome shotgun (WGS) entry which is preliminary data.</text>
</comment>
<name>A0ABD1V1Y9_9LAMI</name>
<feature type="region of interest" description="Disordered" evidence="10">
    <location>
        <begin position="87"/>
        <end position="106"/>
    </location>
</feature>
<dbReference type="NCBIfam" id="TIGR01565">
    <property type="entry name" value="homeo_ZF_HD"/>
    <property type="match status" value="1"/>
</dbReference>
<evidence type="ECO:0000313" key="12">
    <source>
        <dbReference type="Proteomes" id="UP001604336"/>
    </source>
</evidence>
<keyword evidence="5" id="KW-0805">Transcription regulation</keyword>
<dbReference type="FunFam" id="1.10.10.60:FF:000257">
    <property type="entry name" value="Zinc-finger homeodomain protein 2"/>
    <property type="match status" value="1"/>
</dbReference>
<comment type="subcellular location">
    <subcellularLocation>
        <location evidence="1">Nucleus</location>
    </subcellularLocation>
</comment>
<gene>
    <name evidence="11" type="ORF">Adt_04667</name>
</gene>
<evidence type="ECO:0000256" key="6">
    <source>
        <dbReference type="ARBA" id="ARBA00023125"/>
    </source>
</evidence>
<keyword evidence="7" id="KW-0371">Homeobox</keyword>
<evidence type="ECO:0000313" key="11">
    <source>
        <dbReference type="EMBL" id="KAL2531316.1"/>
    </source>
</evidence>
<dbReference type="Proteomes" id="UP001604336">
    <property type="component" value="Unassembled WGS sequence"/>
</dbReference>